<dbReference type="EMBL" id="DQ302475">
    <property type="protein sequence ID" value="ABC59125.1"/>
    <property type="molecule type" value="Genomic_DNA"/>
</dbReference>
<reference evidence="1" key="1">
    <citation type="submission" date="2005-11" db="EMBL/GenBank/DDBJ databases">
        <title>Complete nucleotide sequence of Planobispora linear plasmid pPR2.</title>
        <authorList>
            <person name="Yang Y."/>
            <person name="Qin Z."/>
        </authorList>
    </citation>
    <scope>NUCLEOTIDE SEQUENCE</scope>
    <source>
        <plasmid evidence="1">pPR2</plasmid>
    </source>
</reference>
<proteinExistence type="predicted"/>
<accession>Q2MLS6</accession>
<geneLocation type="plasmid" evidence="1">
    <name>pPR2</name>
</geneLocation>
<evidence type="ECO:0000313" key="1">
    <source>
        <dbReference type="EMBL" id="ABC59125.1"/>
    </source>
</evidence>
<keyword evidence="1" id="KW-0614">Plasmid</keyword>
<dbReference type="AlphaFoldDB" id="Q2MLS6"/>
<gene>
    <name evidence="1" type="ORF">pPR2.12</name>
</gene>
<organism evidence="1">
    <name type="scientific">Planobispora rosea</name>
    <dbReference type="NCBI Taxonomy" id="35762"/>
    <lineage>
        <taxon>Bacteria</taxon>
        <taxon>Bacillati</taxon>
        <taxon>Actinomycetota</taxon>
        <taxon>Actinomycetes</taxon>
        <taxon>Streptosporangiales</taxon>
        <taxon>Streptosporangiaceae</taxon>
        <taxon>Planobispora</taxon>
    </lineage>
</organism>
<protein>
    <recommendedName>
        <fullName evidence="2">t-SNARE coiled-coil homology domain-containing protein</fullName>
    </recommendedName>
</protein>
<evidence type="ECO:0008006" key="2">
    <source>
        <dbReference type="Google" id="ProtNLM"/>
    </source>
</evidence>
<name>Q2MLS6_PLARO</name>
<sequence length="79" mass="9318">MPLWRCWPGSPRREVTMRTPAEMDRKVSQLDNDVQEIYTMLSDIQATQRRQANRLTTIEGKLDEQNTKLDDILSILRDK</sequence>